<evidence type="ECO:0000313" key="1">
    <source>
        <dbReference type="EMBL" id="MCQ8184067.1"/>
    </source>
</evidence>
<keyword evidence="2" id="KW-1185">Reference proteome</keyword>
<dbReference type="AlphaFoldDB" id="A0A9X2RIP9"/>
<dbReference type="Proteomes" id="UP001142610">
    <property type="component" value="Unassembled WGS sequence"/>
</dbReference>
<name>A0A9X2RIP9_9PROT</name>
<gene>
    <name evidence="1" type="ORF">NOG11_01575</name>
</gene>
<sequence length="100" mass="10572">MGERGVLWTLTLLFLIGAAGRFEGPASMLKELRSAPPAVSEEVSPSPRDDVSAELAVLLDRLNPEEAAAFLAALPKERAEALLAMRTKRGDDAADANASP</sequence>
<dbReference type="EMBL" id="JANIBC010000001">
    <property type="protein sequence ID" value="MCQ8184067.1"/>
    <property type="molecule type" value="Genomic_DNA"/>
</dbReference>
<organism evidence="1 2">
    <name type="scientific">Parvularcula maris</name>
    <dbReference type="NCBI Taxonomy" id="2965077"/>
    <lineage>
        <taxon>Bacteria</taxon>
        <taxon>Pseudomonadati</taxon>
        <taxon>Pseudomonadota</taxon>
        <taxon>Alphaproteobacteria</taxon>
        <taxon>Parvularculales</taxon>
        <taxon>Parvularculaceae</taxon>
        <taxon>Parvularcula</taxon>
    </lineage>
</organism>
<reference evidence="1" key="1">
    <citation type="submission" date="2022-07" db="EMBL/GenBank/DDBJ databases">
        <title>Parvularcula maris sp. nov., an algicidal bacterium isolated from seawater.</title>
        <authorList>
            <person name="Li F."/>
        </authorList>
    </citation>
    <scope>NUCLEOTIDE SEQUENCE</scope>
    <source>
        <strain evidence="1">BGMRC 0090</strain>
    </source>
</reference>
<comment type="caution">
    <text evidence="1">The sequence shown here is derived from an EMBL/GenBank/DDBJ whole genome shotgun (WGS) entry which is preliminary data.</text>
</comment>
<protein>
    <submittedName>
        <fullName evidence="1">Uncharacterized protein</fullName>
    </submittedName>
</protein>
<proteinExistence type="predicted"/>
<evidence type="ECO:0000313" key="2">
    <source>
        <dbReference type="Proteomes" id="UP001142610"/>
    </source>
</evidence>
<accession>A0A9X2RIP9</accession>
<dbReference type="RefSeq" id="WP_256617873.1">
    <property type="nucleotide sequence ID" value="NZ_JANIBC010000001.1"/>
</dbReference>